<feature type="transmembrane region" description="Helical" evidence="1">
    <location>
        <begin position="91"/>
        <end position="115"/>
    </location>
</feature>
<gene>
    <name evidence="2" type="ORF">Y900_004785</name>
</gene>
<evidence type="ECO:0000313" key="2">
    <source>
        <dbReference type="EMBL" id="KDE98274.1"/>
    </source>
</evidence>
<reference evidence="2" key="1">
    <citation type="submission" date="2014-05" db="EMBL/GenBank/DDBJ databases">
        <title>Genome sequence of Mycobacterium aromaticivorans strain JS19b1T (= DSM 45407T).</title>
        <authorList>
            <person name="Kwak Y."/>
            <person name="Park G.-S."/>
            <person name="Li Q.X."/>
            <person name="Lee S.-E."/>
            <person name="Shin J.-H."/>
        </authorList>
    </citation>
    <scope>NUCLEOTIDE SEQUENCE [LARGE SCALE GENOMIC DNA]</scope>
    <source>
        <strain evidence="2">JS19b1</strain>
    </source>
</reference>
<sequence length="227" mass="24724">MSETLKRLCAWSGPATVAVALVGWLIAGVLPLPLGSSSTTDEVVAFYGHDTRVLIGLVIAQLGVCLVFPLIALITLAMLRIEGRTPLLTIIQAVTGAATGVLLLMPMLLMAVIAFRPDRTPELTVTLNDIAWLLFLTPIAPFMIQNIAIGTAILGDKRSLLPRWVGYFNFWVAAAFIPDVLAFFFHDGAFSWRGVFVFWLALFAYAAFLIVMGVVLRNADLDTRTES</sequence>
<comment type="caution">
    <text evidence="2">The sequence shown here is derived from an EMBL/GenBank/DDBJ whole genome shotgun (WGS) entry which is preliminary data.</text>
</comment>
<proteinExistence type="predicted"/>
<keyword evidence="1" id="KW-0472">Membrane</keyword>
<accession>A0A064CCB5</accession>
<keyword evidence="2" id="KW-0449">Lipoprotein</keyword>
<keyword evidence="3" id="KW-1185">Reference proteome</keyword>
<protein>
    <submittedName>
        <fullName evidence="2">Lipoprotein</fullName>
    </submittedName>
</protein>
<keyword evidence="1" id="KW-1133">Transmembrane helix</keyword>
<feature type="transmembrane region" description="Helical" evidence="1">
    <location>
        <begin position="54"/>
        <end position="79"/>
    </location>
</feature>
<keyword evidence="1" id="KW-0812">Transmembrane</keyword>
<dbReference type="EMBL" id="JALN02000001">
    <property type="protein sequence ID" value="KDE98274.1"/>
    <property type="molecule type" value="Genomic_DNA"/>
</dbReference>
<dbReference type="OrthoDB" id="4616494at2"/>
<dbReference type="Proteomes" id="UP000022835">
    <property type="component" value="Unassembled WGS sequence"/>
</dbReference>
<feature type="transmembrane region" description="Helical" evidence="1">
    <location>
        <begin position="166"/>
        <end position="185"/>
    </location>
</feature>
<evidence type="ECO:0000313" key="3">
    <source>
        <dbReference type="Proteomes" id="UP000022835"/>
    </source>
</evidence>
<feature type="transmembrane region" description="Helical" evidence="1">
    <location>
        <begin position="12"/>
        <end position="34"/>
    </location>
</feature>
<dbReference type="eggNOG" id="ENOG50315ZF">
    <property type="taxonomic scope" value="Bacteria"/>
</dbReference>
<organism evidence="2 3">
    <name type="scientific">Mycolicibacterium aromaticivorans JS19b1 = JCM 16368</name>
    <dbReference type="NCBI Taxonomy" id="1440774"/>
    <lineage>
        <taxon>Bacteria</taxon>
        <taxon>Bacillati</taxon>
        <taxon>Actinomycetota</taxon>
        <taxon>Actinomycetes</taxon>
        <taxon>Mycobacteriales</taxon>
        <taxon>Mycobacteriaceae</taxon>
        <taxon>Mycolicibacterium</taxon>
    </lineage>
</organism>
<feature type="transmembrane region" description="Helical" evidence="1">
    <location>
        <begin position="197"/>
        <end position="216"/>
    </location>
</feature>
<feature type="transmembrane region" description="Helical" evidence="1">
    <location>
        <begin position="130"/>
        <end position="154"/>
    </location>
</feature>
<evidence type="ECO:0000256" key="1">
    <source>
        <dbReference type="SAM" id="Phobius"/>
    </source>
</evidence>
<dbReference type="STRING" id="1440774.Y900_004785"/>
<dbReference type="RefSeq" id="WP_036345841.1">
    <property type="nucleotide sequence ID" value="NZ_JALN02000001.1"/>
</dbReference>
<dbReference type="AlphaFoldDB" id="A0A064CCB5"/>
<name>A0A064CCB5_9MYCO</name>